<gene>
    <name evidence="2" type="ORF">CTI12_AA579920</name>
</gene>
<reference evidence="2 3" key="1">
    <citation type="journal article" date="2018" name="Mol. Plant">
        <title>The genome of Artemisia annua provides insight into the evolution of Asteraceae family and artemisinin biosynthesis.</title>
        <authorList>
            <person name="Shen Q."/>
            <person name="Zhang L."/>
            <person name="Liao Z."/>
            <person name="Wang S."/>
            <person name="Yan T."/>
            <person name="Shi P."/>
            <person name="Liu M."/>
            <person name="Fu X."/>
            <person name="Pan Q."/>
            <person name="Wang Y."/>
            <person name="Lv Z."/>
            <person name="Lu X."/>
            <person name="Zhang F."/>
            <person name="Jiang W."/>
            <person name="Ma Y."/>
            <person name="Chen M."/>
            <person name="Hao X."/>
            <person name="Li L."/>
            <person name="Tang Y."/>
            <person name="Lv G."/>
            <person name="Zhou Y."/>
            <person name="Sun X."/>
            <person name="Brodelius P.E."/>
            <person name="Rose J.K.C."/>
            <person name="Tang K."/>
        </authorList>
    </citation>
    <scope>NUCLEOTIDE SEQUENCE [LARGE SCALE GENOMIC DNA]</scope>
    <source>
        <strain evidence="3">cv. Huhao1</strain>
        <tissue evidence="2">Leaf</tissue>
    </source>
</reference>
<keyword evidence="3" id="KW-1185">Reference proteome</keyword>
<protein>
    <submittedName>
        <fullName evidence="2">Zinc knuckle CX2CX4HX4C</fullName>
    </submittedName>
</protein>
<accession>A0A2U1KG77</accession>
<dbReference type="PANTHER" id="PTHR31286:SF99">
    <property type="entry name" value="DUF4283 DOMAIN-CONTAINING PROTEIN"/>
    <property type="match status" value="1"/>
</dbReference>
<evidence type="ECO:0000313" key="3">
    <source>
        <dbReference type="Proteomes" id="UP000245207"/>
    </source>
</evidence>
<name>A0A2U1KG77_ARTAN</name>
<proteinExistence type="predicted"/>
<sequence>MVSSIGVPIIMDRMTTSICEKPYGRASFARVLVEIDSSKALVDNVELWYESLGKILRLRVEYNWVPPRCEECKVYGHYLSECANKINKVSKVNKDGESVKAADVTKGNSNDVANNGDGDEGWQTAVNHRNSRGAGYNTRQGPLGGYNVRKGFNNERGGFNNKGNSNVSNMGTRNVYKKSEPVNTGNVGNVDESVIANDRGEPANKGKSKINEGGTSIAVKNINGKDDLKKNMAKNNSSNKNEKVTNKGNKSVKGNKSGNDVGDKDSLGNKCVATSNRFDLLSGDSESVESDLWKEVKGLVVVACNTGVPIAENVLKDWNADMIKFYTVKWHGRTKKRGSVKQQFESEMESLSSQIVQLNRNINNNAKLYANKMLMNSVTRVMFLLFTYKIRTVVVFKYWLRFEDGIMADLDYLKIMQFSEVSSIVLYALLRLKQHVGPQHVLLFLLDESPFFS</sequence>
<dbReference type="AlphaFoldDB" id="A0A2U1KG77"/>
<evidence type="ECO:0000313" key="2">
    <source>
        <dbReference type="EMBL" id="PWA35786.1"/>
    </source>
</evidence>
<dbReference type="Proteomes" id="UP000245207">
    <property type="component" value="Unassembled WGS sequence"/>
</dbReference>
<dbReference type="InterPro" id="IPR040256">
    <property type="entry name" value="At4g02000-like"/>
</dbReference>
<dbReference type="EMBL" id="PKPP01019375">
    <property type="protein sequence ID" value="PWA35786.1"/>
    <property type="molecule type" value="Genomic_DNA"/>
</dbReference>
<dbReference type="PANTHER" id="PTHR31286">
    <property type="entry name" value="GLYCINE-RICH CELL WALL STRUCTURAL PROTEIN 1.8-LIKE"/>
    <property type="match status" value="1"/>
</dbReference>
<feature type="compositionally biased region" description="Low complexity" evidence="1">
    <location>
        <begin position="246"/>
        <end position="259"/>
    </location>
</feature>
<organism evidence="2 3">
    <name type="scientific">Artemisia annua</name>
    <name type="common">Sweet wormwood</name>
    <dbReference type="NCBI Taxonomy" id="35608"/>
    <lineage>
        <taxon>Eukaryota</taxon>
        <taxon>Viridiplantae</taxon>
        <taxon>Streptophyta</taxon>
        <taxon>Embryophyta</taxon>
        <taxon>Tracheophyta</taxon>
        <taxon>Spermatophyta</taxon>
        <taxon>Magnoliopsida</taxon>
        <taxon>eudicotyledons</taxon>
        <taxon>Gunneridae</taxon>
        <taxon>Pentapetalae</taxon>
        <taxon>asterids</taxon>
        <taxon>campanulids</taxon>
        <taxon>Asterales</taxon>
        <taxon>Asteraceae</taxon>
        <taxon>Asteroideae</taxon>
        <taxon>Anthemideae</taxon>
        <taxon>Artemisiinae</taxon>
        <taxon>Artemisia</taxon>
    </lineage>
</organism>
<feature type="region of interest" description="Disordered" evidence="1">
    <location>
        <begin position="197"/>
        <end position="266"/>
    </location>
</feature>
<comment type="caution">
    <text evidence="2">The sequence shown here is derived from an EMBL/GenBank/DDBJ whole genome shotgun (WGS) entry which is preliminary data.</text>
</comment>
<evidence type="ECO:0000256" key="1">
    <source>
        <dbReference type="SAM" id="MobiDB-lite"/>
    </source>
</evidence>